<name>A0A5Q0QHM5_9SPHI</name>
<organism evidence="1 2">
    <name type="scientific">Sphingobacterium zhuxiongii</name>
    <dbReference type="NCBI Taxonomy" id="2662364"/>
    <lineage>
        <taxon>Bacteria</taxon>
        <taxon>Pseudomonadati</taxon>
        <taxon>Bacteroidota</taxon>
        <taxon>Sphingobacteriia</taxon>
        <taxon>Sphingobacteriales</taxon>
        <taxon>Sphingobacteriaceae</taxon>
        <taxon>Sphingobacterium</taxon>
    </lineage>
</organism>
<dbReference type="AlphaFoldDB" id="A0A5Q0QHM5"/>
<evidence type="ECO:0000313" key="2">
    <source>
        <dbReference type="Proteomes" id="UP000326921"/>
    </source>
</evidence>
<reference evidence="1 2" key="1">
    <citation type="submission" date="2019-10" db="EMBL/GenBank/DDBJ databases">
        <authorList>
            <person name="Dong K."/>
        </authorList>
    </citation>
    <scope>NUCLEOTIDE SEQUENCE [LARGE SCALE GENOMIC DNA]</scope>
    <source>
        <strain evidence="2">dk4302</strain>
    </source>
</reference>
<keyword evidence="2" id="KW-1185">Reference proteome</keyword>
<gene>
    <name evidence="1" type="ORF">GFH32_11710</name>
</gene>
<sequence length="224" mass="26222">MGNIADKYQPITLPQMELKEIKEYLSNWANLLNKKDGIKNLIDVLGKFNHFDFSIDKQLQQEAEYVHVYPGISADHKDIKFFVILDLFDKAGFKDNINSHLHICSPMSLSNQDQLGESIEDKKARKRIKRWQKNPKRYLIRKSALKHNLVRCFNVPVNDLITENNRAYFAIKKAKDNKQVDYELDLILKNLSTDQLEESTESYDTVRLVPPYPPSMENYFLLDN</sequence>
<dbReference type="EMBL" id="CP045652">
    <property type="protein sequence ID" value="QGA26940.1"/>
    <property type="molecule type" value="Genomic_DNA"/>
</dbReference>
<accession>A0A5Q0QHM5</accession>
<proteinExistence type="predicted"/>
<protein>
    <submittedName>
        <fullName evidence="1">Uncharacterized protein</fullName>
    </submittedName>
</protein>
<evidence type="ECO:0000313" key="1">
    <source>
        <dbReference type="EMBL" id="QGA26940.1"/>
    </source>
</evidence>
<dbReference type="KEGG" id="sphe:GFH32_11710"/>
<dbReference type="Proteomes" id="UP000326921">
    <property type="component" value="Chromosome"/>
</dbReference>